<dbReference type="Proteomes" id="UP001164539">
    <property type="component" value="Chromosome 10"/>
</dbReference>
<evidence type="ECO:0000313" key="1">
    <source>
        <dbReference type="EMBL" id="KAJ4707860.1"/>
    </source>
</evidence>
<evidence type="ECO:0000313" key="2">
    <source>
        <dbReference type="Proteomes" id="UP001164539"/>
    </source>
</evidence>
<gene>
    <name evidence="1" type="ORF">OWV82_017907</name>
</gene>
<name>A0ACC1X9H3_MELAZ</name>
<comment type="caution">
    <text evidence="1">The sequence shown here is derived from an EMBL/GenBank/DDBJ whole genome shotgun (WGS) entry which is preliminary data.</text>
</comment>
<protein>
    <submittedName>
        <fullName evidence="1">Exostosin family protein</fullName>
    </submittedName>
</protein>
<accession>A0ACC1X9H3</accession>
<keyword evidence="2" id="KW-1185">Reference proteome</keyword>
<dbReference type="EMBL" id="CM051403">
    <property type="protein sequence ID" value="KAJ4707860.1"/>
    <property type="molecule type" value="Genomic_DNA"/>
</dbReference>
<sequence>MGDFTFSSPMFLYPVIFLILLFSTINHHFHFLPACSDQSLSNHTENSEAFDRVVYNVSNNCDTEEQKSPFGMKEYGLARARAAIWQASRSHSYVSNKEEGFVPRGSIYLNPRAFHQSHTEMEKRFRVWAYVEGEQPLFHRGPMNDIYSIEGQLIDELESGKSPFTARSPDEAVAFFLPVSIVNIIRFVYRPYTNYSRDRLQNIVKDYIYTISTRYPYWNRTSGADHFLISCHDWAPDVSAAHPELYKYFIRVLCNANSSEGFRPVRDVSLPEIYLQRGSLGPPQLSQASTNRSILAFFAGGAHGDVRKLLFNHWKDKDEDIQVHEYLPKTLNYTQLMGQSKFCLCPSGYEVASPRVVESIHAGCVPVIISDHYVLPFSDVLDWSQFSVYIPVARIPEIKKILQEISEGEYLEKQKRVIQVQKHFVINRPSKPYDLMHMVMHSVWLRRLNLRLRRL</sequence>
<reference evidence="1 2" key="1">
    <citation type="journal article" date="2023" name="Science">
        <title>Complex scaffold remodeling in plant triterpene biosynthesis.</title>
        <authorList>
            <person name="De La Pena R."/>
            <person name="Hodgson H."/>
            <person name="Liu J.C."/>
            <person name="Stephenson M.J."/>
            <person name="Martin A.C."/>
            <person name="Owen C."/>
            <person name="Harkess A."/>
            <person name="Leebens-Mack J."/>
            <person name="Jimenez L.E."/>
            <person name="Osbourn A."/>
            <person name="Sattely E.S."/>
        </authorList>
    </citation>
    <scope>NUCLEOTIDE SEQUENCE [LARGE SCALE GENOMIC DNA]</scope>
    <source>
        <strain evidence="2">cv. JPN11</strain>
        <tissue evidence="1">Leaf</tissue>
    </source>
</reference>
<organism evidence="1 2">
    <name type="scientific">Melia azedarach</name>
    <name type="common">Chinaberry tree</name>
    <dbReference type="NCBI Taxonomy" id="155640"/>
    <lineage>
        <taxon>Eukaryota</taxon>
        <taxon>Viridiplantae</taxon>
        <taxon>Streptophyta</taxon>
        <taxon>Embryophyta</taxon>
        <taxon>Tracheophyta</taxon>
        <taxon>Spermatophyta</taxon>
        <taxon>Magnoliopsida</taxon>
        <taxon>eudicotyledons</taxon>
        <taxon>Gunneridae</taxon>
        <taxon>Pentapetalae</taxon>
        <taxon>rosids</taxon>
        <taxon>malvids</taxon>
        <taxon>Sapindales</taxon>
        <taxon>Meliaceae</taxon>
        <taxon>Melia</taxon>
    </lineage>
</organism>
<proteinExistence type="predicted"/>